<evidence type="ECO:0000313" key="2">
    <source>
        <dbReference type="EMBL" id="VDP48906.1"/>
    </source>
</evidence>
<reference evidence="2 3" key="1">
    <citation type="submission" date="2018-11" db="EMBL/GenBank/DDBJ databases">
        <authorList>
            <consortium name="Pathogen Informatics"/>
        </authorList>
    </citation>
    <scope>NUCLEOTIDE SEQUENCE [LARGE SCALE GENOMIC DNA]</scope>
    <source>
        <strain evidence="2 3">Zambia</strain>
    </source>
</reference>
<dbReference type="Proteomes" id="UP000277204">
    <property type="component" value="Unassembled WGS sequence"/>
</dbReference>
<dbReference type="STRING" id="48269.A0A183N6B5"/>
<organism evidence="2 3">
    <name type="scientific">Schistosoma margrebowiei</name>
    <dbReference type="NCBI Taxonomy" id="48269"/>
    <lineage>
        <taxon>Eukaryota</taxon>
        <taxon>Metazoa</taxon>
        <taxon>Spiralia</taxon>
        <taxon>Lophotrochozoa</taxon>
        <taxon>Platyhelminthes</taxon>
        <taxon>Trematoda</taxon>
        <taxon>Digenea</taxon>
        <taxon>Strigeidida</taxon>
        <taxon>Schistosomatoidea</taxon>
        <taxon>Schistosomatidae</taxon>
        <taxon>Schistosoma</taxon>
    </lineage>
</organism>
<dbReference type="EMBL" id="UZAI01019973">
    <property type="protein sequence ID" value="VDP48906.1"/>
    <property type="molecule type" value="Genomic_DNA"/>
</dbReference>
<proteinExistence type="predicted"/>
<feature type="compositionally biased region" description="Polar residues" evidence="1">
    <location>
        <begin position="183"/>
        <end position="201"/>
    </location>
</feature>
<protein>
    <submittedName>
        <fullName evidence="2">Uncharacterized protein</fullName>
    </submittedName>
</protein>
<accession>A0A183N6B5</accession>
<dbReference type="AlphaFoldDB" id="A0A183N6B5"/>
<feature type="region of interest" description="Disordered" evidence="1">
    <location>
        <begin position="179"/>
        <end position="229"/>
    </location>
</feature>
<sequence length="471" mass="53359">MHTSPYLTDFRLRRNVRNFSAINFSVKEDRVDCVALSNPIIMITPNELQLCLNVNAFQSASKNLYHPSAKMAAIAASQSHCTRPSSVPGCFERREGFSVSTKNQLSPVNSDNLSLYSKISPIYHLSLSPTTNTCNEGRISPGLRGSAFNNEISQKYYIPTNSPQSTLVIQYSSGEDCMPSPFHHSNSPHLRNTSFSDSSPISIGHNKKHNAVDQSNNNSNTTSNNNESELVPFDLPKLCTKSDGGFALTLPTDVILPEDNEGQSTWNYHQRLMDVIITVVNRSGEILYYDKNLPNQQSFCLDNNEKCDDNDYANLQTGDSWTSRIQDGDLAIWEKHTSKIFNEAFRWSHTRNNLLKQSVLSINNDDGTVGNQQHKNFTSSNSSSLISPENSSNRHLFDCPIYRVKLGRKWFYVHTFSLPIDRCTNSSLLQSDMLCEPLVVHYHNLLRYVYSLIHFSLYFIEIMDQSKLNHY</sequence>
<evidence type="ECO:0000256" key="1">
    <source>
        <dbReference type="SAM" id="MobiDB-lite"/>
    </source>
</evidence>
<feature type="compositionally biased region" description="Low complexity" evidence="1">
    <location>
        <begin position="215"/>
        <end position="229"/>
    </location>
</feature>
<evidence type="ECO:0000313" key="3">
    <source>
        <dbReference type="Proteomes" id="UP000277204"/>
    </source>
</evidence>
<name>A0A183N6B5_9TREM</name>
<gene>
    <name evidence="2" type="ORF">SMRZ_LOCUS23840</name>
</gene>
<keyword evidence="3" id="KW-1185">Reference proteome</keyword>